<protein>
    <submittedName>
        <fullName evidence="1">Uncharacterized protein</fullName>
    </submittedName>
</protein>
<dbReference type="RefSeq" id="WP_413782662.1">
    <property type="nucleotide sequence ID" value="NZ_JAUOZS010000002.1"/>
</dbReference>
<dbReference type="SUPFAM" id="SSF53098">
    <property type="entry name" value="Ribonuclease H-like"/>
    <property type="match status" value="1"/>
</dbReference>
<name>A0ABU3P7D3_9FIRM</name>
<proteinExistence type="predicted"/>
<comment type="caution">
    <text evidence="1">The sequence shown here is derived from an EMBL/GenBank/DDBJ whole genome shotgun (WGS) entry which is preliminary data.</text>
</comment>
<dbReference type="InterPro" id="IPR012337">
    <property type="entry name" value="RNaseH-like_sf"/>
</dbReference>
<keyword evidence="2" id="KW-1185">Reference proteome</keyword>
<sequence length="370" mass="42346">MSTLQDLFKKEGAMLFQNESIALDRYYLEPYQDANDDDADSYDLSKIFETAPIKTKKHLDIIDIPFSLFHFFMDGSRRTYKIGDLVISGKKIYPVIAAQIRAGCARRHASKISKHTILAQNYLLISSSFNDVNFDVLKMRVRKCSHLAHPFMVEKYTFNKMKDSAPNNAAIAKSNSLMHRLEIDILTEMVKTKVLDTDKMLIVDGPLQFLAEDTGKDDFADLFYNVVGVSKSFDPNLSMSDRRGGPHIGAQILGLNYGERTPVFHKRNSRGREFGFWYLRIRHKYNVRNPLDGIIKVEKMATKEDKENGLDSDVVDNISLSLIAESIPTCHGKDDRWPNHLYPIYLTETMIKSTYASDVAFINQFQRDAF</sequence>
<dbReference type="Proteomes" id="UP001254848">
    <property type="component" value="Unassembled WGS sequence"/>
</dbReference>
<gene>
    <name evidence="1" type="ORF">Q4T40_22935</name>
</gene>
<dbReference type="EMBL" id="JAUOZS010000002">
    <property type="protein sequence ID" value="MDT8904101.1"/>
    <property type="molecule type" value="Genomic_DNA"/>
</dbReference>
<accession>A0ABU3P7D3</accession>
<organism evidence="1 2">
    <name type="scientific">Anaeroselena agilis</name>
    <dbReference type="NCBI Taxonomy" id="3063788"/>
    <lineage>
        <taxon>Bacteria</taxon>
        <taxon>Bacillati</taxon>
        <taxon>Bacillota</taxon>
        <taxon>Negativicutes</taxon>
        <taxon>Acetonemataceae</taxon>
        <taxon>Anaeroselena</taxon>
    </lineage>
</organism>
<evidence type="ECO:0000313" key="1">
    <source>
        <dbReference type="EMBL" id="MDT8904101.1"/>
    </source>
</evidence>
<reference evidence="1 2" key="1">
    <citation type="submission" date="2023-07" db="EMBL/GenBank/DDBJ databases">
        <title>The novel representative of Negativicutes class, Anaeroselena agilis gen. nov. sp. nov.</title>
        <authorList>
            <person name="Prokofeva M.I."/>
            <person name="Elcheninov A.G."/>
            <person name="Klyukina A."/>
            <person name="Kublanov I.V."/>
            <person name="Frolov E.N."/>
            <person name="Podosokorskaya O.A."/>
        </authorList>
    </citation>
    <scope>NUCLEOTIDE SEQUENCE [LARGE SCALE GENOMIC DNA]</scope>
    <source>
        <strain evidence="1 2">4137-cl</strain>
    </source>
</reference>
<evidence type="ECO:0000313" key="2">
    <source>
        <dbReference type="Proteomes" id="UP001254848"/>
    </source>
</evidence>